<gene>
    <name evidence="1" type="ORF">FXF03_01055</name>
</gene>
<dbReference type="Proteomes" id="UP000323819">
    <property type="component" value="Unassembled WGS sequence"/>
</dbReference>
<dbReference type="EMBL" id="VSIJ01000005">
    <property type="protein sequence ID" value="TXX67188.1"/>
    <property type="molecule type" value="Genomic_DNA"/>
</dbReference>
<evidence type="ECO:0000313" key="1">
    <source>
        <dbReference type="EMBL" id="TXX67188.1"/>
    </source>
</evidence>
<proteinExistence type="predicted"/>
<evidence type="ECO:0008006" key="3">
    <source>
        <dbReference type="Google" id="ProtNLM"/>
    </source>
</evidence>
<name>A0ABD7SQZ6_VIBCL</name>
<organism evidence="1 2">
    <name type="scientific">Vibrio cholerae</name>
    <dbReference type="NCBI Taxonomy" id="666"/>
    <lineage>
        <taxon>Bacteria</taxon>
        <taxon>Pseudomonadati</taxon>
        <taxon>Pseudomonadota</taxon>
        <taxon>Gammaproteobacteria</taxon>
        <taxon>Vibrionales</taxon>
        <taxon>Vibrionaceae</taxon>
        <taxon>Vibrio</taxon>
    </lineage>
</organism>
<evidence type="ECO:0000313" key="2">
    <source>
        <dbReference type="Proteomes" id="UP000323819"/>
    </source>
</evidence>
<reference evidence="1 2" key="1">
    <citation type="submission" date="2019-06" db="EMBL/GenBank/DDBJ databases">
        <title>Vibrio cholerae phylogeny based on whole-genome sequencing reveals genetic diversity and population strucutre.</title>
        <authorList>
            <person name="Zhiqiu Y."/>
            <person name="Bin L."/>
            <person name="Lingyan J."/>
        </authorList>
    </citation>
    <scope>NUCLEOTIDE SEQUENCE [LARGE SCALE GENOMIC DNA]</scope>
    <source>
        <strain evidence="1 2">N2814</strain>
    </source>
</reference>
<dbReference type="RefSeq" id="WP_148521314.1">
    <property type="nucleotide sequence ID" value="NZ_VSIJ01000005.1"/>
</dbReference>
<accession>A0ABD7SQZ6</accession>
<dbReference type="AlphaFoldDB" id="A0ABD7SQZ6"/>
<sequence>MTILTDKQSDVLQLLIKQKSEHELGKSIKGSMTATDIGLAMGKEYKQASSHVTAPLKKLISLGMVIQLDDRSYQVDEKTFLELA</sequence>
<comment type="caution">
    <text evidence="1">The sequence shown here is derived from an EMBL/GenBank/DDBJ whole genome shotgun (WGS) entry which is preliminary data.</text>
</comment>
<protein>
    <recommendedName>
        <fullName evidence="3">MarR family transcriptional regulator</fullName>
    </recommendedName>
</protein>